<feature type="transmembrane region" description="Helical" evidence="1">
    <location>
        <begin position="316"/>
        <end position="334"/>
    </location>
</feature>
<protein>
    <recommendedName>
        <fullName evidence="4">DUF2157 domain-containing protein</fullName>
    </recommendedName>
</protein>
<feature type="transmembrane region" description="Helical" evidence="1">
    <location>
        <begin position="223"/>
        <end position="244"/>
    </location>
</feature>
<comment type="caution">
    <text evidence="2">The sequence shown here is derived from an EMBL/GenBank/DDBJ whole genome shotgun (WGS) entry which is preliminary data.</text>
</comment>
<proteinExistence type="predicted"/>
<feature type="transmembrane region" description="Helical" evidence="1">
    <location>
        <begin position="48"/>
        <end position="69"/>
    </location>
</feature>
<feature type="transmembrane region" description="Helical" evidence="1">
    <location>
        <begin position="291"/>
        <end position="310"/>
    </location>
</feature>
<keyword evidence="1" id="KW-1133">Transmembrane helix</keyword>
<feature type="transmembrane region" description="Helical" evidence="1">
    <location>
        <begin position="81"/>
        <end position="101"/>
    </location>
</feature>
<accession>A0A4U1G3B9</accession>
<dbReference type="RefSeq" id="WP_136881417.1">
    <property type="nucleotide sequence ID" value="NZ_SWDX01000008.1"/>
</dbReference>
<dbReference type="AlphaFoldDB" id="A0A4U1G3B9"/>
<evidence type="ECO:0008006" key="4">
    <source>
        <dbReference type="Google" id="ProtNLM"/>
    </source>
</evidence>
<reference evidence="2 3" key="1">
    <citation type="submission" date="2019-04" db="EMBL/GenBank/DDBJ databases">
        <title>Pedobacter sp. RP-1-16 sp. nov., isolated from Arctic soil.</title>
        <authorList>
            <person name="Dahal R.H."/>
            <person name="Kim D.-U."/>
        </authorList>
    </citation>
    <scope>NUCLEOTIDE SEQUENCE [LARGE SCALE GENOMIC DNA]</scope>
    <source>
        <strain evidence="2 3">RP-1-16</strain>
    </source>
</reference>
<gene>
    <name evidence="2" type="ORF">FBD94_19355</name>
</gene>
<keyword evidence="1" id="KW-0472">Membrane</keyword>
<evidence type="ECO:0000256" key="1">
    <source>
        <dbReference type="SAM" id="Phobius"/>
    </source>
</evidence>
<name>A0A4U1G3B9_9SPHI</name>
<evidence type="ECO:0000313" key="2">
    <source>
        <dbReference type="EMBL" id="TKC58111.1"/>
    </source>
</evidence>
<feature type="transmembrane region" description="Helical" evidence="1">
    <location>
        <begin position="264"/>
        <end position="284"/>
    </location>
</feature>
<feature type="transmembrane region" description="Helical" evidence="1">
    <location>
        <begin position="113"/>
        <end position="135"/>
    </location>
</feature>
<feature type="transmembrane region" description="Helical" evidence="1">
    <location>
        <begin position="165"/>
        <end position="183"/>
    </location>
</feature>
<evidence type="ECO:0000313" key="3">
    <source>
        <dbReference type="Proteomes" id="UP000309594"/>
    </source>
</evidence>
<feature type="transmembrane region" description="Helical" evidence="1">
    <location>
        <begin position="141"/>
        <end position="158"/>
    </location>
</feature>
<sequence length="395" mass="44241">MIIYNKEWLNSLSIQDEATIAFAQGNIDTEEHNNIKEKYPVGFYSPNIFMRAGIFLLTLIILSFSIGLLSLVLSDFKIIDSFYYLLFLGVVTYVALEFMVIEKRHYQSGADDALMWVSGGLLLFSFIFMMDNIFLSKNSGQAELFISGFIFLLSAYFMARFADTLIAITCILSLAAFVFYGWLEIGFYALQTLPFLMMILSGAIYYVANLLQQRQQYPFYKNCISAVKMISLLLLYLSGNYFVVRELGSNLSDDALKEGQSIPFAWFFWSWTFIIPLLYIGFGLKKKDTVLLRGGFILVAIAAFTFRNYYHILPTELVLVLAGIALIGIAWFTMKYLKSPRNGFTAAEIADGHILDKIQVESLIVGETLSSQPVGADAHRMGGGNFGGGGSSGSF</sequence>
<feature type="transmembrane region" description="Helical" evidence="1">
    <location>
        <begin position="189"/>
        <end position="211"/>
    </location>
</feature>
<dbReference type="Proteomes" id="UP000309594">
    <property type="component" value="Unassembled WGS sequence"/>
</dbReference>
<dbReference type="EMBL" id="SWDX01000008">
    <property type="protein sequence ID" value="TKC58111.1"/>
    <property type="molecule type" value="Genomic_DNA"/>
</dbReference>
<keyword evidence="1" id="KW-0812">Transmembrane</keyword>
<organism evidence="2 3">
    <name type="scientific">Pedobacter hiemivivus</name>
    <dbReference type="NCBI Taxonomy" id="2530454"/>
    <lineage>
        <taxon>Bacteria</taxon>
        <taxon>Pseudomonadati</taxon>
        <taxon>Bacteroidota</taxon>
        <taxon>Sphingobacteriia</taxon>
        <taxon>Sphingobacteriales</taxon>
        <taxon>Sphingobacteriaceae</taxon>
        <taxon>Pedobacter</taxon>
    </lineage>
</organism>